<dbReference type="InterPro" id="IPR051269">
    <property type="entry name" value="Fe-S_cluster_ET"/>
</dbReference>
<sequence>MRVTVDQQRCIGSGMCVLAVGEVFDQREEDGAVHLLREDVPSELQDRVRHAARVCPSRAITVPQETDA</sequence>
<comment type="function">
    <text evidence="8">Ferredoxins are iron-sulfur proteins that transfer electrons in a wide variety of metabolic reactions.</text>
</comment>
<evidence type="ECO:0000256" key="7">
    <source>
        <dbReference type="ARBA" id="ARBA00023291"/>
    </source>
</evidence>
<dbReference type="PANTHER" id="PTHR36923">
    <property type="entry name" value="FERREDOXIN"/>
    <property type="match status" value="1"/>
</dbReference>
<evidence type="ECO:0000313" key="9">
    <source>
        <dbReference type="EMBL" id="MDF2261173.1"/>
    </source>
</evidence>
<dbReference type="PANTHER" id="PTHR36923:SF3">
    <property type="entry name" value="FERREDOXIN"/>
    <property type="match status" value="1"/>
</dbReference>
<comment type="caution">
    <text evidence="9">The sequence shown here is derived from an EMBL/GenBank/DDBJ whole genome shotgun (WGS) entry which is preliminary data.</text>
</comment>
<dbReference type="RefSeq" id="WP_275822550.1">
    <property type="nucleotide sequence ID" value="NZ_JARHTQ010000049.1"/>
</dbReference>
<dbReference type="PRINTS" id="PR00352">
    <property type="entry name" value="3FE4SFRDOXIN"/>
</dbReference>
<evidence type="ECO:0000256" key="3">
    <source>
        <dbReference type="ARBA" id="ARBA00022723"/>
    </source>
</evidence>
<evidence type="ECO:0000256" key="5">
    <source>
        <dbReference type="ARBA" id="ARBA00023004"/>
    </source>
</evidence>
<protein>
    <recommendedName>
        <fullName evidence="8">Ferredoxin</fullName>
    </recommendedName>
</protein>
<evidence type="ECO:0000313" key="10">
    <source>
        <dbReference type="Proteomes" id="UP001220022"/>
    </source>
</evidence>
<keyword evidence="3 8" id="KW-0479">Metal-binding</keyword>
<dbReference type="Pfam" id="PF13459">
    <property type="entry name" value="Fer4_15"/>
    <property type="match status" value="1"/>
</dbReference>
<gene>
    <name evidence="9" type="ORF">P2L57_37285</name>
</gene>
<proteinExistence type="predicted"/>
<evidence type="ECO:0000256" key="6">
    <source>
        <dbReference type="ARBA" id="ARBA00023014"/>
    </source>
</evidence>
<keyword evidence="10" id="KW-1185">Reference proteome</keyword>
<dbReference type="SUPFAM" id="SSF54862">
    <property type="entry name" value="4Fe-4S ferredoxins"/>
    <property type="match status" value="1"/>
</dbReference>
<keyword evidence="2 8" id="KW-0813">Transport</keyword>
<keyword evidence="6 8" id="KW-0411">Iron-sulfur</keyword>
<dbReference type="Gene3D" id="3.30.70.20">
    <property type="match status" value="1"/>
</dbReference>
<evidence type="ECO:0000256" key="4">
    <source>
        <dbReference type="ARBA" id="ARBA00022982"/>
    </source>
</evidence>
<evidence type="ECO:0000256" key="2">
    <source>
        <dbReference type="ARBA" id="ARBA00022448"/>
    </source>
</evidence>
<comment type="cofactor">
    <cofactor evidence="1">
        <name>[3Fe-4S] cluster</name>
        <dbReference type="ChEBI" id="CHEBI:21137"/>
    </cofactor>
</comment>
<keyword evidence="4 8" id="KW-0249">Electron transport</keyword>
<accession>A0ABT5ZBE7</accession>
<dbReference type="Proteomes" id="UP001220022">
    <property type="component" value="Unassembled WGS sequence"/>
</dbReference>
<dbReference type="InterPro" id="IPR001080">
    <property type="entry name" value="3Fe4S_ferredoxin"/>
</dbReference>
<evidence type="ECO:0000256" key="1">
    <source>
        <dbReference type="ARBA" id="ARBA00001927"/>
    </source>
</evidence>
<organism evidence="9 10">
    <name type="scientific">Streptantibioticus ferralitis</name>
    <dbReference type="NCBI Taxonomy" id="236510"/>
    <lineage>
        <taxon>Bacteria</taxon>
        <taxon>Bacillati</taxon>
        <taxon>Actinomycetota</taxon>
        <taxon>Actinomycetes</taxon>
        <taxon>Kitasatosporales</taxon>
        <taxon>Streptomycetaceae</taxon>
        <taxon>Streptantibioticus</taxon>
    </lineage>
</organism>
<keyword evidence="7" id="KW-0003">3Fe-4S</keyword>
<evidence type="ECO:0000256" key="8">
    <source>
        <dbReference type="RuleBase" id="RU368020"/>
    </source>
</evidence>
<dbReference type="EMBL" id="JARHTQ010000049">
    <property type="protein sequence ID" value="MDF2261173.1"/>
    <property type="molecule type" value="Genomic_DNA"/>
</dbReference>
<keyword evidence="5 8" id="KW-0408">Iron</keyword>
<reference evidence="9 10" key="1">
    <citation type="submission" date="2023-03" db="EMBL/GenBank/DDBJ databases">
        <title>Draft genome sequence of type strain Streptomyces ferralitis JCM 14344.</title>
        <authorList>
            <person name="Klaysubun C."/>
            <person name="Duangmal K."/>
        </authorList>
    </citation>
    <scope>NUCLEOTIDE SEQUENCE [LARGE SCALE GENOMIC DNA]</scope>
    <source>
        <strain evidence="9 10">JCM 14344</strain>
    </source>
</reference>
<name>A0ABT5ZBE7_9ACTN</name>